<comment type="subcellular location">
    <subcellularLocation>
        <location evidence="1">Membrane</location>
        <topology evidence="1">Multi-pass membrane protein</topology>
    </subcellularLocation>
</comment>
<feature type="transmembrane region" description="Helical" evidence="6">
    <location>
        <begin position="133"/>
        <end position="155"/>
    </location>
</feature>
<feature type="transmembrane region" description="Helical" evidence="6">
    <location>
        <begin position="275"/>
        <end position="296"/>
    </location>
</feature>
<reference evidence="9" key="1">
    <citation type="submission" date="2016-02" db="EMBL/GenBank/DDBJ databases">
        <title>Comparative genomics of biotechnologically important yeasts.</title>
        <authorList>
            <consortium name="DOE Joint Genome Institute"/>
            <person name="Riley R."/>
            <person name="Haridas S."/>
            <person name="Wolfe K.H."/>
            <person name="Lopes M.R."/>
            <person name="Hittinger C.T."/>
            <person name="Goker M."/>
            <person name="Salamov A."/>
            <person name="Wisecaver J."/>
            <person name="Long T.M."/>
            <person name="Aerts A.L."/>
            <person name="Barry K."/>
            <person name="Choi C."/>
            <person name="Clum A."/>
            <person name="Coughlan A.Y."/>
            <person name="Deshpande S."/>
            <person name="Douglass A.P."/>
            <person name="Hanson S.J."/>
            <person name="Klenk H.-P."/>
            <person name="Labutti K."/>
            <person name="Lapidus A."/>
            <person name="Lindquist E."/>
            <person name="Lipzen A."/>
            <person name="Meier-Kolthoff J.P."/>
            <person name="Ohm R.A."/>
            <person name="Otillar R.P."/>
            <person name="Pangilinan J."/>
            <person name="Peng Y."/>
            <person name="Rokas A."/>
            <person name="Rosa C.A."/>
            <person name="Scheuner C."/>
            <person name="Sibirny A.A."/>
            <person name="Slot J.C."/>
            <person name="Stielow J.B."/>
            <person name="Sun H."/>
            <person name="Kurtzman C.P."/>
            <person name="Blackwell M."/>
            <person name="Jeffries T.W."/>
            <person name="Grigoriev I.V."/>
        </authorList>
    </citation>
    <scope>NUCLEOTIDE SEQUENCE [LARGE SCALE GENOMIC DNA]</scope>
    <source>
        <strain evidence="9">NRRL Y-17796</strain>
    </source>
</reference>
<dbReference type="Gene3D" id="1.20.144.10">
    <property type="entry name" value="Phosphatidic acid phosphatase type 2/haloperoxidase"/>
    <property type="match status" value="1"/>
</dbReference>
<dbReference type="InterPro" id="IPR026841">
    <property type="entry name" value="Aur1/Ipt1"/>
</dbReference>
<dbReference type="GO" id="GO:0030148">
    <property type="term" value="P:sphingolipid biosynthetic process"/>
    <property type="evidence" value="ECO:0007669"/>
    <property type="project" value="EnsemblFungi"/>
</dbReference>
<dbReference type="GO" id="GO:0016020">
    <property type="term" value="C:membrane"/>
    <property type="evidence" value="ECO:0007669"/>
    <property type="project" value="UniProtKB-SubCell"/>
</dbReference>
<dbReference type="OrthoDB" id="5784at2759"/>
<feature type="transmembrane region" description="Helical" evidence="6">
    <location>
        <begin position="246"/>
        <end position="269"/>
    </location>
</feature>
<dbReference type="SUPFAM" id="SSF48317">
    <property type="entry name" value="Acid phosphatase/Vanadium-dependent haloperoxidase"/>
    <property type="match status" value="1"/>
</dbReference>
<sequence length="432" mass="48343">MVLGLDTRISPSVTIDRLKRHKFVWSDMQYVVDGLFLLAALIISKRPPILFRLCIAFLLIFSFIIPALSQFFFNALPIFTWLLWFYCMQFIPGTHRPPISVRILPALETILYGGNLSSMLSQYTHPVLDVLAWIPYGIIHFGSPFVTAGLIFLFAPPKTLPIYAAAFGYMNLLGVTIQLLFPAAPPWYKLRNGLAPADYSMPGSPGGLARIDKLLGVDLYTSTFTYAPVVFGAFPSLHSGCATIQVLFLCHLFPKLSSIFVSYLLWIWWSTMYLTHHYFIDLIGGALLSCAVYYFYRNSLPQISPDKMFRWQYDAMDDTVLPMFLRRKRKVTGPSSNGGRYVPLEDVEAFEEYELQNKPNGVNRPRVSNVAGDDDDNDVSFELGHPLARSNVPIGGFATASSDDGPDTPGTATSAHRTFSNPVSRHASPVVR</sequence>
<dbReference type="SMART" id="SM00014">
    <property type="entry name" value="acidPPc"/>
    <property type="match status" value="1"/>
</dbReference>
<evidence type="ECO:0000256" key="3">
    <source>
        <dbReference type="ARBA" id="ARBA00022989"/>
    </source>
</evidence>
<evidence type="ECO:0000256" key="5">
    <source>
        <dbReference type="SAM" id="MobiDB-lite"/>
    </source>
</evidence>
<feature type="transmembrane region" description="Helical" evidence="6">
    <location>
        <begin position="162"/>
        <end position="181"/>
    </location>
</feature>
<dbReference type="GO" id="GO:0006676">
    <property type="term" value="P:mannosyl diphosphorylinositol ceramide metabolic process"/>
    <property type="evidence" value="ECO:0007669"/>
    <property type="project" value="TreeGrafter"/>
</dbReference>
<dbReference type="CDD" id="cd03386">
    <property type="entry name" value="PAP2_Aur1_like"/>
    <property type="match status" value="1"/>
</dbReference>
<protein>
    <recommendedName>
        <fullName evidence="7">Phosphatidic acid phosphatase type 2/haloperoxidase domain-containing protein</fullName>
    </recommendedName>
</protein>
<feature type="region of interest" description="Disordered" evidence="5">
    <location>
        <begin position="392"/>
        <end position="432"/>
    </location>
</feature>
<evidence type="ECO:0000259" key="7">
    <source>
        <dbReference type="SMART" id="SM00014"/>
    </source>
</evidence>
<dbReference type="EMBL" id="KV453842">
    <property type="protein sequence ID" value="ODV90487.1"/>
    <property type="molecule type" value="Genomic_DNA"/>
</dbReference>
<evidence type="ECO:0000313" key="9">
    <source>
        <dbReference type="Proteomes" id="UP000095023"/>
    </source>
</evidence>
<dbReference type="InterPro" id="IPR052185">
    <property type="entry name" value="IPC_Synthase-Related"/>
</dbReference>
<dbReference type="PANTHER" id="PTHR31310">
    <property type="match status" value="1"/>
</dbReference>
<keyword evidence="3 6" id="KW-1133">Transmembrane helix</keyword>
<evidence type="ECO:0000256" key="2">
    <source>
        <dbReference type="ARBA" id="ARBA00022692"/>
    </source>
</evidence>
<gene>
    <name evidence="8" type="ORF">CANCADRAFT_2216</name>
</gene>
<evidence type="ECO:0000256" key="4">
    <source>
        <dbReference type="ARBA" id="ARBA00023136"/>
    </source>
</evidence>
<dbReference type="InterPro" id="IPR000326">
    <property type="entry name" value="PAP2/HPO"/>
</dbReference>
<feature type="transmembrane region" description="Helical" evidence="6">
    <location>
        <begin position="214"/>
        <end position="234"/>
    </location>
</feature>
<dbReference type="AlphaFoldDB" id="A0A1E4TFK8"/>
<dbReference type="GO" id="GO:0070916">
    <property type="term" value="C:inositol phosphoceramide synthase complex"/>
    <property type="evidence" value="ECO:0007669"/>
    <property type="project" value="EnsemblFungi"/>
</dbReference>
<keyword evidence="9" id="KW-1185">Reference proteome</keyword>
<keyword evidence="4 6" id="KW-0472">Membrane</keyword>
<feature type="domain" description="Phosphatidic acid phosphatase type 2/haloperoxidase" evidence="7">
    <location>
        <begin position="160"/>
        <end position="297"/>
    </location>
</feature>
<evidence type="ECO:0000313" key="8">
    <source>
        <dbReference type="EMBL" id="ODV90487.1"/>
    </source>
</evidence>
<dbReference type="Pfam" id="PF14378">
    <property type="entry name" value="PAP2_3"/>
    <property type="match status" value="1"/>
</dbReference>
<dbReference type="Proteomes" id="UP000095023">
    <property type="component" value="Unassembled WGS sequence"/>
</dbReference>
<dbReference type="GO" id="GO:0045140">
    <property type="term" value="F:inositol phosphoceramide synthase activity"/>
    <property type="evidence" value="ECO:0007669"/>
    <property type="project" value="EnsemblFungi"/>
</dbReference>
<organism evidence="8 9">
    <name type="scientific">Tortispora caseinolytica NRRL Y-17796</name>
    <dbReference type="NCBI Taxonomy" id="767744"/>
    <lineage>
        <taxon>Eukaryota</taxon>
        <taxon>Fungi</taxon>
        <taxon>Dikarya</taxon>
        <taxon>Ascomycota</taxon>
        <taxon>Saccharomycotina</taxon>
        <taxon>Trigonopsidomycetes</taxon>
        <taxon>Trigonopsidales</taxon>
        <taxon>Trigonopsidaceae</taxon>
        <taxon>Tortispora</taxon>
    </lineage>
</organism>
<feature type="transmembrane region" description="Helical" evidence="6">
    <location>
        <begin position="23"/>
        <end position="42"/>
    </location>
</feature>
<dbReference type="PANTHER" id="PTHR31310:SF11">
    <property type="entry name" value="INOSITOL PHOSPHORYLCERAMIDE SYNTHASE CATALYTIC SUBUNIT AUR1"/>
    <property type="match status" value="1"/>
</dbReference>
<evidence type="ECO:0000256" key="6">
    <source>
        <dbReference type="SAM" id="Phobius"/>
    </source>
</evidence>
<proteinExistence type="predicted"/>
<dbReference type="InterPro" id="IPR036938">
    <property type="entry name" value="PAP2/HPO_sf"/>
</dbReference>
<evidence type="ECO:0000256" key="1">
    <source>
        <dbReference type="ARBA" id="ARBA00004141"/>
    </source>
</evidence>
<keyword evidence="2 6" id="KW-0812">Transmembrane</keyword>
<name>A0A1E4TFK8_9ASCO</name>
<feature type="transmembrane region" description="Helical" evidence="6">
    <location>
        <begin position="71"/>
        <end position="91"/>
    </location>
</feature>
<feature type="compositionally biased region" description="Polar residues" evidence="5">
    <location>
        <begin position="410"/>
        <end position="423"/>
    </location>
</feature>
<accession>A0A1E4TFK8</accession>
<feature type="transmembrane region" description="Helical" evidence="6">
    <location>
        <begin position="49"/>
        <end position="65"/>
    </location>
</feature>